<reference evidence="2" key="1">
    <citation type="submission" date="2022-06" db="EMBL/GenBank/DDBJ databases">
        <title>Devosia sp. XJ19-45 genome assembly.</title>
        <authorList>
            <person name="Li B."/>
            <person name="Cai M."/>
            <person name="Nie G."/>
            <person name="Li W."/>
        </authorList>
    </citation>
    <scope>NUCLEOTIDE SEQUENCE</scope>
    <source>
        <strain evidence="2">XJ19-45</strain>
    </source>
</reference>
<dbReference type="Pfam" id="PF00583">
    <property type="entry name" value="Acetyltransf_1"/>
    <property type="match status" value="1"/>
</dbReference>
<dbReference type="RefSeq" id="WP_254673363.1">
    <property type="nucleotide sequence ID" value="NZ_JAMWDU010000002.1"/>
</dbReference>
<dbReference type="SUPFAM" id="SSF55729">
    <property type="entry name" value="Acyl-CoA N-acyltransferases (Nat)"/>
    <property type="match status" value="1"/>
</dbReference>
<gene>
    <name evidence="2" type="ORF">NF348_07605</name>
</gene>
<evidence type="ECO:0000259" key="1">
    <source>
        <dbReference type="PROSITE" id="PS51186"/>
    </source>
</evidence>
<dbReference type="Proteomes" id="UP001060275">
    <property type="component" value="Unassembled WGS sequence"/>
</dbReference>
<comment type="caution">
    <text evidence="2">The sequence shown here is derived from an EMBL/GenBank/DDBJ whole genome shotgun (WGS) entry which is preliminary data.</text>
</comment>
<sequence length="149" mass="15853">MSGDKPALEAVLALDLLCLKGPDGGPLDAETHRQALTASLQRSEWASVHRDGALVAYGCLWPVADNNWFVGGLAIHPAHRSSPTIAALGRAMADLLKGLGPVTLRSHVRRGNVASLRLHRRLGFAVEQENERAVAFVAEAALILARLPG</sequence>
<dbReference type="InterPro" id="IPR000182">
    <property type="entry name" value="GNAT_dom"/>
</dbReference>
<dbReference type="InterPro" id="IPR016181">
    <property type="entry name" value="Acyl_CoA_acyltransferase"/>
</dbReference>
<evidence type="ECO:0000313" key="3">
    <source>
        <dbReference type="Proteomes" id="UP001060275"/>
    </source>
</evidence>
<dbReference type="PROSITE" id="PS51186">
    <property type="entry name" value="GNAT"/>
    <property type="match status" value="1"/>
</dbReference>
<dbReference type="GO" id="GO:0016747">
    <property type="term" value="F:acyltransferase activity, transferring groups other than amino-acyl groups"/>
    <property type="evidence" value="ECO:0007669"/>
    <property type="project" value="InterPro"/>
</dbReference>
<organism evidence="2 3">
    <name type="scientific">Devosia ureilytica</name>
    <dbReference type="NCBI Taxonomy" id="2952754"/>
    <lineage>
        <taxon>Bacteria</taxon>
        <taxon>Pseudomonadati</taxon>
        <taxon>Pseudomonadota</taxon>
        <taxon>Alphaproteobacteria</taxon>
        <taxon>Hyphomicrobiales</taxon>
        <taxon>Devosiaceae</taxon>
        <taxon>Devosia</taxon>
    </lineage>
</organism>
<evidence type="ECO:0000313" key="2">
    <source>
        <dbReference type="EMBL" id="MCP8886966.1"/>
    </source>
</evidence>
<keyword evidence="3" id="KW-1185">Reference proteome</keyword>
<name>A0A9Q4ANS4_9HYPH</name>
<dbReference type="Gene3D" id="3.40.630.30">
    <property type="match status" value="1"/>
</dbReference>
<accession>A0A9Q4ANS4</accession>
<dbReference type="AlphaFoldDB" id="A0A9Q4ANS4"/>
<feature type="domain" description="N-acetyltransferase" evidence="1">
    <location>
        <begin position="1"/>
        <end position="149"/>
    </location>
</feature>
<proteinExistence type="predicted"/>
<protein>
    <submittedName>
        <fullName evidence="2">GNAT family N-acetyltransferase</fullName>
    </submittedName>
</protein>
<dbReference type="EMBL" id="JAMWDU010000002">
    <property type="protein sequence ID" value="MCP8886966.1"/>
    <property type="molecule type" value="Genomic_DNA"/>
</dbReference>